<keyword evidence="2" id="KW-1185">Reference proteome</keyword>
<dbReference type="Pfam" id="PF11164">
    <property type="entry name" value="DUF2948"/>
    <property type="match status" value="1"/>
</dbReference>
<dbReference type="InterPro" id="IPR021335">
    <property type="entry name" value="DUF2948"/>
</dbReference>
<reference evidence="2" key="1">
    <citation type="submission" date="2016-10" db="EMBL/GenBank/DDBJ databases">
        <authorList>
            <person name="Varghese N."/>
            <person name="Submissions S."/>
        </authorList>
    </citation>
    <scope>NUCLEOTIDE SEQUENCE [LARGE SCALE GENOMIC DNA]</scope>
    <source>
        <strain evidence="2">DSM 11593</strain>
    </source>
</reference>
<dbReference type="EMBL" id="FNXG01000002">
    <property type="protein sequence ID" value="SEH78615.1"/>
    <property type="molecule type" value="Genomic_DNA"/>
</dbReference>
<dbReference type="AlphaFoldDB" id="A0A1H6KRZ7"/>
<dbReference type="RefSeq" id="WP_425433935.1">
    <property type="nucleotide sequence ID" value="NZ_FNXG01000002.1"/>
</dbReference>
<evidence type="ECO:0000313" key="2">
    <source>
        <dbReference type="Proteomes" id="UP000199125"/>
    </source>
</evidence>
<accession>A0A1H6KRZ7</accession>
<protein>
    <recommendedName>
        <fullName evidence="3">DUF2948 family protein</fullName>
    </recommendedName>
</protein>
<sequence>MVNDARFADAGPDAALAIRAEDGDDLAVLAALAQDAVLSVADMGYDPKSRRFSLLLNRFRWEDADSARLESRPYERVRALLVISDVLRVRHDGIDRGDPETVLSLLSLDWQPGEDGTGRLVLAFAGDGSVVIDAECLSVDLRDVARPHRAASADLPRHEP</sequence>
<name>A0A1H6KRZ7_9RHOB</name>
<gene>
    <name evidence="1" type="ORF">SAMN04488075_1045</name>
</gene>
<organism evidence="1 2">
    <name type="scientific">Paracoccus alkenifer</name>
    <dbReference type="NCBI Taxonomy" id="65735"/>
    <lineage>
        <taxon>Bacteria</taxon>
        <taxon>Pseudomonadati</taxon>
        <taxon>Pseudomonadota</taxon>
        <taxon>Alphaproteobacteria</taxon>
        <taxon>Rhodobacterales</taxon>
        <taxon>Paracoccaceae</taxon>
        <taxon>Paracoccus</taxon>
    </lineage>
</organism>
<dbReference type="STRING" id="65735.SAMN04488075_1045"/>
<evidence type="ECO:0000313" key="1">
    <source>
        <dbReference type="EMBL" id="SEH78615.1"/>
    </source>
</evidence>
<proteinExistence type="predicted"/>
<dbReference type="Proteomes" id="UP000199125">
    <property type="component" value="Unassembled WGS sequence"/>
</dbReference>
<evidence type="ECO:0008006" key="3">
    <source>
        <dbReference type="Google" id="ProtNLM"/>
    </source>
</evidence>